<dbReference type="InterPro" id="IPR001128">
    <property type="entry name" value="Cyt_P450"/>
</dbReference>
<dbReference type="GO" id="GO:0020037">
    <property type="term" value="F:heme binding"/>
    <property type="evidence" value="ECO:0007669"/>
    <property type="project" value="InterPro"/>
</dbReference>
<dbReference type="PROSITE" id="PS00086">
    <property type="entry name" value="CYTOCHROME_P450"/>
    <property type="match status" value="1"/>
</dbReference>
<name>A0A368DUS9_9PROT</name>
<dbReference type="PANTHER" id="PTHR46696">
    <property type="entry name" value="P450, PUTATIVE (EUROFUNG)-RELATED"/>
    <property type="match status" value="1"/>
</dbReference>
<dbReference type="Gene3D" id="1.10.630.10">
    <property type="entry name" value="Cytochrome P450"/>
    <property type="match status" value="1"/>
</dbReference>
<keyword evidence="2" id="KW-0349">Heme</keyword>
<dbReference type="InterPro" id="IPR017972">
    <property type="entry name" value="Cyt_P450_CS"/>
</dbReference>
<feature type="non-terminal residue" evidence="3">
    <location>
        <position position="1"/>
    </location>
</feature>
<evidence type="ECO:0000313" key="3">
    <source>
        <dbReference type="EMBL" id="RCL74971.1"/>
    </source>
</evidence>
<dbReference type="AlphaFoldDB" id="A0A368DUS9"/>
<dbReference type="Proteomes" id="UP000252132">
    <property type="component" value="Unassembled WGS sequence"/>
</dbReference>
<dbReference type="GO" id="GO:0005506">
    <property type="term" value="F:iron ion binding"/>
    <property type="evidence" value="ECO:0007669"/>
    <property type="project" value="InterPro"/>
</dbReference>
<reference evidence="3 4" key="1">
    <citation type="journal article" date="2018" name="Microbiome">
        <title>Fine metagenomic profile of the Mediterranean stratified and mixed water columns revealed by assembly and recruitment.</title>
        <authorList>
            <person name="Haro-Moreno J.M."/>
            <person name="Lopez-Perez M."/>
            <person name="De La Torre J.R."/>
            <person name="Picazo A."/>
            <person name="Camacho A."/>
            <person name="Rodriguez-Valera F."/>
        </authorList>
    </citation>
    <scope>NUCLEOTIDE SEQUENCE [LARGE SCALE GENOMIC DNA]</scope>
    <source>
        <strain evidence="3">MED-G55</strain>
    </source>
</reference>
<dbReference type="GO" id="GO:0016705">
    <property type="term" value="F:oxidoreductase activity, acting on paired donors, with incorporation or reduction of molecular oxygen"/>
    <property type="evidence" value="ECO:0007669"/>
    <property type="project" value="InterPro"/>
</dbReference>
<dbReference type="Pfam" id="PF00067">
    <property type="entry name" value="p450"/>
    <property type="match status" value="1"/>
</dbReference>
<comment type="similarity">
    <text evidence="1 2">Belongs to the cytochrome P450 family.</text>
</comment>
<evidence type="ECO:0000313" key="4">
    <source>
        <dbReference type="Proteomes" id="UP000252132"/>
    </source>
</evidence>
<dbReference type="SUPFAM" id="SSF48264">
    <property type="entry name" value="Cytochrome P450"/>
    <property type="match status" value="1"/>
</dbReference>
<evidence type="ECO:0000256" key="2">
    <source>
        <dbReference type="RuleBase" id="RU000461"/>
    </source>
</evidence>
<comment type="caution">
    <text evidence="3">The sequence shown here is derived from an EMBL/GenBank/DDBJ whole genome shotgun (WGS) entry which is preliminary data.</text>
</comment>
<dbReference type="GO" id="GO:0004497">
    <property type="term" value="F:monooxygenase activity"/>
    <property type="evidence" value="ECO:0007669"/>
    <property type="project" value="UniProtKB-KW"/>
</dbReference>
<proteinExistence type="inferred from homology"/>
<gene>
    <name evidence="3" type="ORF">DBW69_06875</name>
</gene>
<dbReference type="EMBL" id="QOQF01000042">
    <property type="protein sequence ID" value="RCL74971.1"/>
    <property type="molecule type" value="Genomic_DNA"/>
</dbReference>
<accession>A0A368DUS9</accession>
<keyword evidence="2" id="KW-0408">Iron</keyword>
<keyword evidence="2" id="KW-0560">Oxidoreductase</keyword>
<sequence>DLLNVADPQNFVDGSIFELFEKLRREDPVHFCANSPYGPYWSVTRYEDIMTVDTSHHIYSSAAALGGIMIDDAIHNDPEHDFQLENFISMDPPRHAPQRKAVQAIASRPAIDSYKDLVRSRTAKLLDDLPDGETFDWVQHVSIELTVQMLATLFDFPFEDRHKLVRWSDIGTASEGSELIVDQKARIAELMECLEYFTRLHNERANQEPKFDLISMMAHDPSTSNLDPLAYLANVGLLIVGGNDTTRNSMTGSIYASSKFPDQFERLRADRSLIQQMVSEVIRWQTPLSHMRRTALQDTELGGKHIKKGDKVVMWYLSGNYDDSIFAQPEQIDLDRENSNRHMSFGFGIHRCMGLRIGELQLRILWEEMLDRFKSIEVMGAPTRVNSNFVHGYTDLPVRLTRF</sequence>
<dbReference type="InterPro" id="IPR002397">
    <property type="entry name" value="Cyt_P450_B"/>
</dbReference>
<dbReference type="CDD" id="cd11033">
    <property type="entry name" value="CYP142-like"/>
    <property type="match status" value="1"/>
</dbReference>
<protein>
    <submittedName>
        <fullName evidence="3">Cytochrome P450</fullName>
    </submittedName>
</protein>
<keyword evidence="2" id="KW-0503">Monooxygenase</keyword>
<evidence type="ECO:0000256" key="1">
    <source>
        <dbReference type="ARBA" id="ARBA00010617"/>
    </source>
</evidence>
<organism evidence="3 4">
    <name type="scientific">PS1 clade bacterium</name>
    <dbReference type="NCBI Taxonomy" id="2175152"/>
    <lineage>
        <taxon>Bacteria</taxon>
        <taxon>Pseudomonadati</taxon>
        <taxon>Pseudomonadota</taxon>
        <taxon>Alphaproteobacteria</taxon>
        <taxon>PS1 clade</taxon>
    </lineage>
</organism>
<dbReference type="PRINTS" id="PR00359">
    <property type="entry name" value="BP450"/>
</dbReference>
<keyword evidence="2" id="KW-0479">Metal-binding</keyword>
<dbReference type="PANTHER" id="PTHR46696:SF1">
    <property type="entry name" value="CYTOCHROME P450 YJIB-RELATED"/>
    <property type="match status" value="1"/>
</dbReference>
<dbReference type="InterPro" id="IPR036396">
    <property type="entry name" value="Cyt_P450_sf"/>
</dbReference>